<dbReference type="RefSeq" id="WP_043684224.1">
    <property type="nucleotide sequence ID" value="NZ_JACHIB010000003.1"/>
</dbReference>
<dbReference type="CDD" id="cd00609">
    <property type="entry name" value="AAT_like"/>
    <property type="match status" value="1"/>
</dbReference>
<dbReference type="InterPro" id="IPR050596">
    <property type="entry name" value="AspAT/PAT-like"/>
</dbReference>
<keyword evidence="3 7" id="KW-0032">Aminotransferase</keyword>
<evidence type="ECO:0000256" key="3">
    <source>
        <dbReference type="ARBA" id="ARBA00022576"/>
    </source>
</evidence>
<dbReference type="EMBL" id="JACHIB010000003">
    <property type="protein sequence ID" value="MBB6082720.1"/>
    <property type="molecule type" value="Genomic_DNA"/>
</dbReference>
<dbReference type="InterPro" id="IPR015421">
    <property type="entry name" value="PyrdxlP-dep_Trfase_major"/>
</dbReference>
<sequence length="387" mass="41722">MVRLADRTERTAPFYAVEVLKQAQALAAQGRDIISLGIGEPDFTAPARVLETLNRAADAGLSGYTAPAGIPALREAIAHYYGTHFGAAVDPARVLITSGASGALLLAAMALVDPGDEVLMPDPSYPANRNFITAAGGVTRLVPTTAGHRYQLRPEDIDAHWGPATRGVLIASPSNPTGTSMPREALRALVAAVRARGGFVILDEIYLGLYYDAPPRSGLTLDDDLVVINSFSKYFHMTGWRLGWLIAPAAMMPALERLAASLAICAPALAQHAALSCFEPEVMQVYEHRRLSFKERRDFLLPAFERLGLRVPAPPDGAFYIFSDVHGLGMDSAEFCRRLLHEAGVAAVPGLDFGQAHADRTVRFSYATGLDRLREAVDRMAAFLGNR</sequence>
<dbReference type="InterPro" id="IPR015424">
    <property type="entry name" value="PyrdxlP-dep_Trfase"/>
</dbReference>
<dbReference type="PRINTS" id="PR00753">
    <property type="entry name" value="ACCSYNTHASE"/>
</dbReference>
<dbReference type="GO" id="GO:0030170">
    <property type="term" value="F:pyridoxal phosphate binding"/>
    <property type="evidence" value="ECO:0007669"/>
    <property type="project" value="InterPro"/>
</dbReference>
<dbReference type="GO" id="GO:0008483">
    <property type="term" value="F:transaminase activity"/>
    <property type="evidence" value="ECO:0007669"/>
    <property type="project" value="UniProtKB-KW"/>
</dbReference>
<proteinExistence type="inferred from homology"/>
<evidence type="ECO:0000313" key="7">
    <source>
        <dbReference type="EMBL" id="MBB6082720.1"/>
    </source>
</evidence>
<evidence type="ECO:0000256" key="4">
    <source>
        <dbReference type="ARBA" id="ARBA00022679"/>
    </source>
</evidence>
<dbReference type="SUPFAM" id="SSF53383">
    <property type="entry name" value="PLP-dependent transferases"/>
    <property type="match status" value="1"/>
</dbReference>
<comment type="similarity">
    <text evidence="2">Belongs to the class-I pyridoxal-phosphate-dependent aminotransferase family.</text>
</comment>
<dbReference type="Gene3D" id="3.40.640.10">
    <property type="entry name" value="Type I PLP-dependent aspartate aminotransferase-like (Major domain)"/>
    <property type="match status" value="1"/>
</dbReference>
<organism evidence="7 8">
    <name type="scientific">Castellaniella defragrans</name>
    <name type="common">Alcaligenes defragrans</name>
    <dbReference type="NCBI Taxonomy" id="75697"/>
    <lineage>
        <taxon>Bacteria</taxon>
        <taxon>Pseudomonadati</taxon>
        <taxon>Pseudomonadota</taxon>
        <taxon>Betaproteobacteria</taxon>
        <taxon>Burkholderiales</taxon>
        <taxon>Alcaligenaceae</taxon>
        <taxon>Castellaniella</taxon>
    </lineage>
</organism>
<dbReference type="AlphaFoldDB" id="A0A7W9TL60"/>
<evidence type="ECO:0000313" key="8">
    <source>
        <dbReference type="Proteomes" id="UP000541136"/>
    </source>
</evidence>
<evidence type="ECO:0000256" key="5">
    <source>
        <dbReference type="ARBA" id="ARBA00022898"/>
    </source>
</evidence>
<evidence type="ECO:0000256" key="1">
    <source>
        <dbReference type="ARBA" id="ARBA00001933"/>
    </source>
</evidence>
<dbReference type="InterPro" id="IPR004839">
    <property type="entry name" value="Aminotransferase_I/II_large"/>
</dbReference>
<feature type="domain" description="Aminotransferase class I/classII large" evidence="6">
    <location>
        <begin position="32"/>
        <end position="379"/>
    </location>
</feature>
<evidence type="ECO:0000259" key="6">
    <source>
        <dbReference type="Pfam" id="PF00155"/>
    </source>
</evidence>
<dbReference type="Pfam" id="PF00155">
    <property type="entry name" value="Aminotran_1_2"/>
    <property type="match status" value="1"/>
</dbReference>
<name>A0A7W9TL60_CASDE</name>
<gene>
    <name evidence="7" type="ORF">HNR28_000745</name>
</gene>
<dbReference type="GO" id="GO:0006520">
    <property type="term" value="P:amino acid metabolic process"/>
    <property type="evidence" value="ECO:0007669"/>
    <property type="project" value="InterPro"/>
</dbReference>
<comment type="cofactor">
    <cofactor evidence="1">
        <name>pyridoxal 5'-phosphate</name>
        <dbReference type="ChEBI" id="CHEBI:597326"/>
    </cofactor>
</comment>
<dbReference type="Proteomes" id="UP000541136">
    <property type="component" value="Unassembled WGS sequence"/>
</dbReference>
<comment type="caution">
    <text evidence="7">The sequence shown here is derived from an EMBL/GenBank/DDBJ whole genome shotgun (WGS) entry which is preliminary data.</text>
</comment>
<dbReference type="NCBIfam" id="NF005601">
    <property type="entry name" value="PRK07337.1"/>
    <property type="match status" value="1"/>
</dbReference>
<keyword evidence="4 7" id="KW-0808">Transferase</keyword>
<evidence type="ECO:0000256" key="2">
    <source>
        <dbReference type="ARBA" id="ARBA00007441"/>
    </source>
</evidence>
<keyword evidence="5" id="KW-0663">Pyridoxal phosphate</keyword>
<dbReference type="PANTHER" id="PTHR46383">
    <property type="entry name" value="ASPARTATE AMINOTRANSFERASE"/>
    <property type="match status" value="1"/>
</dbReference>
<dbReference type="PANTHER" id="PTHR46383:SF2">
    <property type="entry name" value="AMINOTRANSFERASE"/>
    <property type="match status" value="1"/>
</dbReference>
<reference evidence="7 8" key="1">
    <citation type="submission" date="2020-08" db="EMBL/GenBank/DDBJ databases">
        <title>Genomic Encyclopedia of Type Strains, Phase IV (KMG-IV): sequencing the most valuable type-strain genomes for metagenomic binning, comparative biology and taxonomic classification.</title>
        <authorList>
            <person name="Goeker M."/>
        </authorList>
    </citation>
    <scope>NUCLEOTIDE SEQUENCE [LARGE SCALE GENOMIC DNA]</scope>
    <source>
        <strain evidence="7 8">DSM 12141</strain>
    </source>
</reference>
<accession>A0A7W9TL60</accession>
<protein>
    <submittedName>
        <fullName evidence="7">Aspartate/methionine/tyrosine aminotransferase</fullName>
    </submittedName>
</protein>